<feature type="transmembrane region" description="Helical" evidence="1">
    <location>
        <begin position="12"/>
        <end position="37"/>
    </location>
</feature>
<accession>A0A671FIY8</accession>
<name>A0A671FIY8_RHIFE</name>
<evidence type="ECO:0000313" key="2">
    <source>
        <dbReference type="Ensembl" id="ENSRFEP00010025682.1"/>
    </source>
</evidence>
<reference evidence="2" key="5">
    <citation type="submission" date="2025-09" db="UniProtKB">
        <authorList>
            <consortium name="Ensembl"/>
        </authorList>
    </citation>
    <scope>IDENTIFICATION</scope>
</reference>
<dbReference type="Proteomes" id="UP000472240">
    <property type="component" value="Chromosome 7"/>
</dbReference>
<dbReference type="InParanoid" id="A0A671FIY8"/>
<reference evidence="2" key="4">
    <citation type="submission" date="2025-08" db="UniProtKB">
        <authorList>
            <consortium name="Ensembl"/>
        </authorList>
    </citation>
    <scope>IDENTIFICATION</scope>
</reference>
<reference evidence="3" key="3">
    <citation type="submission" date="2018-12" db="EMBL/GenBank/DDBJ databases">
        <title>G10K-VGP greater horseshoe bat female genome, primary haplotype.</title>
        <authorList>
            <person name="Teeling E."/>
            <person name="Myers G."/>
            <person name="Vernes S."/>
            <person name="Pippel M."/>
            <person name="Winkler S."/>
            <person name="Fedrigo O."/>
            <person name="Rhie A."/>
            <person name="Koren S."/>
            <person name="Phillippy A."/>
            <person name="Lewin H."/>
            <person name="Damas J."/>
            <person name="Howe K."/>
            <person name="Mountcastle J."/>
            <person name="Jarvis E.D."/>
        </authorList>
    </citation>
    <scope>NUCLEOTIDE SEQUENCE [LARGE SCALE GENOMIC DNA]</scope>
</reference>
<dbReference type="AlphaFoldDB" id="A0A671FIY8"/>
<proteinExistence type="predicted"/>
<keyword evidence="1" id="KW-1133">Transmembrane helix</keyword>
<evidence type="ECO:0000313" key="3">
    <source>
        <dbReference type="Proteomes" id="UP000472240"/>
    </source>
</evidence>
<keyword evidence="1" id="KW-0812">Transmembrane</keyword>
<organism evidence="2 3">
    <name type="scientific">Rhinolophus ferrumequinum</name>
    <name type="common">Greater horseshoe bat</name>
    <dbReference type="NCBI Taxonomy" id="59479"/>
    <lineage>
        <taxon>Eukaryota</taxon>
        <taxon>Metazoa</taxon>
        <taxon>Chordata</taxon>
        <taxon>Craniata</taxon>
        <taxon>Vertebrata</taxon>
        <taxon>Euteleostomi</taxon>
        <taxon>Mammalia</taxon>
        <taxon>Eutheria</taxon>
        <taxon>Laurasiatheria</taxon>
        <taxon>Chiroptera</taxon>
        <taxon>Yinpterochiroptera</taxon>
        <taxon>Rhinolophoidea</taxon>
        <taxon>Rhinolophidae</taxon>
        <taxon>Rhinolophinae</taxon>
        <taxon>Rhinolophus</taxon>
    </lineage>
</organism>
<evidence type="ECO:0000256" key="1">
    <source>
        <dbReference type="SAM" id="Phobius"/>
    </source>
</evidence>
<reference evidence="2 3" key="1">
    <citation type="journal article" date="2015" name="Annu Rev Anim Biosci">
        <title>The Genome 10K Project: a way forward.</title>
        <authorList>
            <person name="Koepfli K.P."/>
            <person name="Paten B."/>
            <person name="O'Brien S.J."/>
            <person name="Koepfli K.P."/>
            <person name="Paten B."/>
            <person name="Antunes A."/>
            <person name="Belov K."/>
            <person name="Bustamante C."/>
            <person name="Castoe T.A."/>
            <person name="Clawson H."/>
            <person name="Crawford A.J."/>
            <person name="Diekhans M."/>
            <person name="Distel D."/>
            <person name="Durbin R."/>
            <person name="Earl D."/>
            <person name="Fujita M.K."/>
            <person name="Gamble T."/>
            <person name="Georges A."/>
            <person name="Gemmell N."/>
            <person name="Gilbert M.T."/>
            <person name="Graves J.M."/>
            <person name="Green R.E."/>
            <person name="Hickey G."/>
            <person name="Jarvis E.D."/>
            <person name="Johnson W."/>
            <person name="Komissarov A."/>
            <person name="Korf I."/>
            <person name="Kuhn R."/>
            <person name="Larkin D.M."/>
            <person name="Lewin H."/>
            <person name="Lopez J.V."/>
            <person name="Ma J."/>
            <person name="Marques-Bonet T."/>
            <person name="Miller W."/>
            <person name="Murphy R."/>
            <person name="Pevzner P."/>
            <person name="Shapiro B."/>
            <person name="Steiner C."/>
            <person name="Tamazian G."/>
            <person name="Venkatesh B."/>
            <person name="Wang J."/>
            <person name="Wayne R."/>
            <person name="Wiley E."/>
            <person name="Yang H."/>
            <person name="Zhang G."/>
            <person name="Haussler D."/>
            <person name="Ryder O."/>
            <person name="O'Brien S.J."/>
        </authorList>
    </citation>
    <scope>NUCLEOTIDE SEQUENCE</scope>
</reference>
<dbReference type="Ensembl" id="ENSRFET00010027909.1">
    <property type="protein sequence ID" value="ENSRFEP00010025682.1"/>
    <property type="gene ID" value="ENSRFEG00010017052.1"/>
</dbReference>
<keyword evidence="1" id="KW-0472">Membrane</keyword>
<protein>
    <submittedName>
        <fullName evidence="2">Uncharacterized protein</fullName>
    </submittedName>
</protein>
<reference evidence="2 3" key="2">
    <citation type="journal article" date="2018" name="Annu Rev Anim Biosci">
        <title>Bat Biology, Genomes, and the Bat1K Project: To Generate Chromosome-Level Genomes for All Living Bat Species.</title>
        <authorList>
            <person name="Teeling E.C."/>
            <person name="Vernes S.C."/>
            <person name="Davalos L.M."/>
            <person name="Ray D.A."/>
            <person name="Gilbert M.T.P."/>
            <person name="Myers E."/>
        </authorList>
    </citation>
    <scope>NUCLEOTIDE SEQUENCE</scope>
</reference>
<sequence>MTLVRKRWLLYLGWGFCIFSSYYFSLNIAITVISFLGECKFTVYLAKVRVAYYFKFGSAIKYLSPSIPETQHMRALCSYINASNLKSNFKAVLFYRRN</sequence>
<keyword evidence="3" id="KW-1185">Reference proteome</keyword>